<evidence type="ECO:0000313" key="2">
    <source>
        <dbReference type="EMBL" id="TCT15683.1"/>
    </source>
</evidence>
<dbReference type="Proteomes" id="UP000294902">
    <property type="component" value="Unassembled WGS sequence"/>
</dbReference>
<keyword evidence="3" id="KW-1185">Reference proteome</keyword>
<dbReference type="RefSeq" id="WP_132251566.1">
    <property type="nucleotide sequence ID" value="NZ_SMAL01000003.1"/>
</dbReference>
<reference evidence="2 3" key="1">
    <citation type="submission" date="2019-03" db="EMBL/GenBank/DDBJ databases">
        <title>Genomic Encyclopedia of Type Strains, Phase IV (KMG-IV): sequencing the most valuable type-strain genomes for metagenomic binning, comparative biology and taxonomic classification.</title>
        <authorList>
            <person name="Goeker M."/>
        </authorList>
    </citation>
    <scope>NUCLEOTIDE SEQUENCE [LARGE SCALE GENOMIC DNA]</scope>
    <source>
        <strain evidence="2 3">DSM 24629</strain>
    </source>
</reference>
<feature type="transmembrane region" description="Helical" evidence="1">
    <location>
        <begin position="7"/>
        <end position="27"/>
    </location>
</feature>
<name>A0A4R3MN14_9FIRM</name>
<dbReference type="EMBL" id="SMAL01000003">
    <property type="protein sequence ID" value="TCT15683.1"/>
    <property type="molecule type" value="Genomic_DNA"/>
</dbReference>
<organism evidence="2 3">
    <name type="scientific">Natranaerovirga pectinivora</name>
    <dbReference type="NCBI Taxonomy" id="682400"/>
    <lineage>
        <taxon>Bacteria</taxon>
        <taxon>Bacillati</taxon>
        <taxon>Bacillota</taxon>
        <taxon>Clostridia</taxon>
        <taxon>Lachnospirales</taxon>
        <taxon>Natranaerovirgaceae</taxon>
        <taxon>Natranaerovirga</taxon>
    </lineage>
</organism>
<feature type="transmembrane region" description="Helical" evidence="1">
    <location>
        <begin position="168"/>
        <end position="184"/>
    </location>
</feature>
<evidence type="ECO:0000313" key="3">
    <source>
        <dbReference type="Proteomes" id="UP000294902"/>
    </source>
</evidence>
<feature type="transmembrane region" description="Helical" evidence="1">
    <location>
        <begin position="127"/>
        <end position="147"/>
    </location>
</feature>
<proteinExistence type="predicted"/>
<accession>A0A4R3MN14</accession>
<dbReference type="AlphaFoldDB" id="A0A4R3MN14"/>
<feature type="transmembrane region" description="Helical" evidence="1">
    <location>
        <begin position="85"/>
        <end position="107"/>
    </location>
</feature>
<gene>
    <name evidence="2" type="ORF">EDC18_103394</name>
</gene>
<feature type="transmembrane region" description="Helical" evidence="1">
    <location>
        <begin position="33"/>
        <end position="53"/>
    </location>
</feature>
<keyword evidence="1" id="KW-1133">Transmembrane helix</keyword>
<keyword evidence="1" id="KW-0472">Membrane</keyword>
<evidence type="ECO:0000256" key="1">
    <source>
        <dbReference type="SAM" id="Phobius"/>
    </source>
</evidence>
<comment type="caution">
    <text evidence="2">The sequence shown here is derived from an EMBL/GenBank/DDBJ whole genome shotgun (WGS) entry which is preliminary data.</text>
</comment>
<keyword evidence="1" id="KW-0812">Transmembrane</keyword>
<sequence>MKAFFVSILAGLISSAIFSIIMMSITLDNIISYYPGLLSIIQTVIVVLIYLLCSFGYNQSNKFVDKHASDQSEKSKDLRHKVYKFVWLTIYIGLILIAFDIFNKSLIEQRSVYLKYGLTFGVITHEVKVFFLWLYEYFLAITFIRVLELQMRKEKSALDLLKESKKEDVLVYIIGSIILFLAVLL</sequence>
<protein>
    <submittedName>
        <fullName evidence="2">Uncharacterized protein</fullName>
    </submittedName>
</protein>